<dbReference type="Proteomes" id="UP000055045">
    <property type="component" value="Unassembled WGS sequence"/>
</dbReference>
<comment type="caution">
    <text evidence="1">The sequence shown here is derived from an EMBL/GenBank/DDBJ whole genome shotgun (WGS) entry which is preliminary data.</text>
</comment>
<protein>
    <submittedName>
        <fullName evidence="1">Uncharacterized protein</fullName>
    </submittedName>
</protein>
<keyword evidence="2" id="KW-1185">Reference proteome</keyword>
<evidence type="ECO:0000313" key="1">
    <source>
        <dbReference type="EMBL" id="KUM62055.1"/>
    </source>
</evidence>
<dbReference type="EMBL" id="LLXE01000112">
    <property type="protein sequence ID" value="KUM62055.1"/>
    <property type="molecule type" value="Genomic_DNA"/>
</dbReference>
<dbReference type="AlphaFoldDB" id="A0A101MK60"/>
<accession>A0A101MK60</accession>
<organism evidence="1 2">
    <name type="scientific">Penicillium freii</name>
    <dbReference type="NCBI Taxonomy" id="48697"/>
    <lineage>
        <taxon>Eukaryota</taxon>
        <taxon>Fungi</taxon>
        <taxon>Dikarya</taxon>
        <taxon>Ascomycota</taxon>
        <taxon>Pezizomycotina</taxon>
        <taxon>Eurotiomycetes</taxon>
        <taxon>Eurotiomycetidae</taxon>
        <taxon>Eurotiales</taxon>
        <taxon>Aspergillaceae</taxon>
        <taxon>Penicillium</taxon>
    </lineage>
</organism>
<name>A0A101MK60_PENFR</name>
<evidence type="ECO:0000313" key="2">
    <source>
        <dbReference type="Proteomes" id="UP000055045"/>
    </source>
</evidence>
<sequence>MYAPLWVWLFGQKEHSLRNLYRGLRCMQPGYISNQCADIDLHPMDFWTGNSDPSLIQFFTPDTDTNFKIANTALDPEDPVDDPFTHFRSTSANPPGGSNTPIFWELVPMYGEDSSLFNSNDQHGFTIQMGATSADGKSAHQLVVMKSDKCYHDTLPSVGELIVLV</sequence>
<gene>
    <name evidence="1" type="ORF">ACN42_g5033</name>
</gene>
<reference evidence="1 2" key="1">
    <citation type="submission" date="2015-10" db="EMBL/GenBank/DDBJ databases">
        <title>Genome sequencing of Penicillium freii.</title>
        <authorList>
            <person name="Nguyen H.D."/>
            <person name="Visagie C.M."/>
            <person name="Seifert K.A."/>
        </authorList>
    </citation>
    <scope>NUCLEOTIDE SEQUENCE [LARGE SCALE GENOMIC DNA]</scope>
    <source>
        <strain evidence="1 2">DAOM 242723</strain>
    </source>
</reference>
<proteinExistence type="predicted"/>